<organism evidence="1 2">
    <name type="scientific">Pseudoalteromonas translucida (strain TAC 125)</name>
    <dbReference type="NCBI Taxonomy" id="326442"/>
    <lineage>
        <taxon>Bacteria</taxon>
        <taxon>Pseudomonadati</taxon>
        <taxon>Pseudomonadota</taxon>
        <taxon>Gammaproteobacteria</taxon>
        <taxon>Alteromonadales</taxon>
        <taxon>Pseudoalteromonadaceae</taxon>
        <taxon>Pseudoalteromonas</taxon>
    </lineage>
</organism>
<evidence type="ECO:0000313" key="2">
    <source>
        <dbReference type="Proteomes" id="UP000006843"/>
    </source>
</evidence>
<protein>
    <submittedName>
        <fullName evidence="1">Orphan protein or doubtful CDS</fullName>
    </submittedName>
</protein>
<accession>Q3IBX1</accession>
<keyword evidence="2" id="KW-1185">Reference proteome</keyword>
<dbReference type="AlphaFoldDB" id="Q3IBX1"/>
<dbReference type="KEGG" id="pha:PSHAb0319"/>
<evidence type="ECO:0000313" key="1">
    <source>
        <dbReference type="EMBL" id="CAI89359.1"/>
    </source>
</evidence>
<name>Q3IBX1_PSET1</name>
<dbReference type="BioCyc" id="PHAL326442:PSHA_RS17720-MONOMER"/>
<proteinExistence type="predicted"/>
<dbReference type="HOGENOM" id="CLU_205331_0_0_6"/>
<sequence>MGWFERSEAQRKKAASINISVMYYRLPKEAPNVGRISEAPSDTVKYLINYYQHFILSNFWEMPSSTGRSYNV</sequence>
<gene>
    <name evidence="1" type="ordered locus">PSHAb0319</name>
</gene>
<reference evidence="1 2" key="1">
    <citation type="journal article" date="2005" name="Genome Res.">
        <title>Coping with cold: the genome of the versatile marine Antarctica bacterium Pseudoalteromonas haloplanktis TAC125.</title>
        <authorList>
            <person name="Medigue C."/>
            <person name="Krin E."/>
            <person name="Pascal G."/>
            <person name="Barbe V."/>
            <person name="Bernsel A."/>
            <person name="Bertin P."/>
            <person name="Cheung F."/>
            <person name="Cruveiller S."/>
            <person name="Damico S."/>
            <person name="Duilio A."/>
            <person name="Fang G."/>
            <person name="Feller G."/>
            <person name="Mangenot S."/>
            <person name="Marino G."/>
            <person name="Nilsson J."/>
            <person name="Parilli E."/>
            <person name="Rocha E."/>
            <person name="Rouy Z."/>
            <person name="Sekowska A."/>
            <person name="Tutino M.L."/>
            <person name="Vallenet D."/>
            <person name="von Heijne G."/>
            <person name="Danchin A."/>
        </authorList>
    </citation>
    <scope>NUCLEOTIDE SEQUENCE [LARGE SCALE GENOMIC DNA]</scope>
    <source>
        <strain evidence="2">TAC 125</strain>
    </source>
</reference>
<dbReference type="Proteomes" id="UP000006843">
    <property type="component" value="Chromosome II"/>
</dbReference>
<dbReference type="EMBL" id="CR954247">
    <property type="protein sequence ID" value="CAI89359.1"/>
    <property type="molecule type" value="Genomic_DNA"/>
</dbReference>